<dbReference type="OrthoDB" id="5333655at2759"/>
<dbReference type="Proteomes" id="UP000799766">
    <property type="component" value="Unassembled WGS sequence"/>
</dbReference>
<evidence type="ECO:0000256" key="3">
    <source>
        <dbReference type="ARBA" id="ARBA00022980"/>
    </source>
</evidence>
<dbReference type="GO" id="GO:0005739">
    <property type="term" value="C:mitochondrion"/>
    <property type="evidence" value="ECO:0007669"/>
    <property type="project" value="UniProtKB-SubCell"/>
</dbReference>
<evidence type="ECO:0000256" key="7">
    <source>
        <dbReference type="ARBA" id="ARBA00023274"/>
    </source>
</evidence>
<proteinExistence type="inferred from homology"/>
<comment type="similarity">
    <text evidence="2">Belongs to the mitochondrion-specific ribosomal protein mL67 family.</text>
</comment>
<dbReference type="Pfam" id="PF12829">
    <property type="entry name" value="Mhr1"/>
    <property type="match status" value="1"/>
</dbReference>
<evidence type="ECO:0000256" key="5">
    <source>
        <dbReference type="ARBA" id="ARBA00023128"/>
    </source>
</evidence>
<keyword evidence="4" id="KW-0805">Transcription regulation</keyword>
<dbReference type="GO" id="GO:0003735">
    <property type="term" value="F:structural constituent of ribosome"/>
    <property type="evidence" value="ECO:0007669"/>
    <property type="project" value="TreeGrafter"/>
</dbReference>
<keyword evidence="7" id="KW-0687">Ribonucleoprotein</keyword>
<evidence type="ECO:0000313" key="12">
    <source>
        <dbReference type="Proteomes" id="UP000799766"/>
    </source>
</evidence>
<keyword evidence="12" id="KW-1185">Reference proteome</keyword>
<organism evidence="11 12">
    <name type="scientific">Lineolata rhizophorae</name>
    <dbReference type="NCBI Taxonomy" id="578093"/>
    <lineage>
        <taxon>Eukaryota</taxon>
        <taxon>Fungi</taxon>
        <taxon>Dikarya</taxon>
        <taxon>Ascomycota</taxon>
        <taxon>Pezizomycotina</taxon>
        <taxon>Dothideomycetes</taxon>
        <taxon>Dothideomycetes incertae sedis</taxon>
        <taxon>Lineolatales</taxon>
        <taxon>Lineolataceae</taxon>
        <taxon>Lineolata</taxon>
    </lineage>
</organism>
<evidence type="ECO:0000313" key="11">
    <source>
        <dbReference type="EMBL" id="KAF2452960.1"/>
    </source>
</evidence>
<evidence type="ECO:0000256" key="1">
    <source>
        <dbReference type="ARBA" id="ARBA00004173"/>
    </source>
</evidence>
<dbReference type="GO" id="GO:0003697">
    <property type="term" value="F:single-stranded DNA binding"/>
    <property type="evidence" value="ECO:0007669"/>
    <property type="project" value="InterPro"/>
</dbReference>
<sequence>MAVPRAVPSALELAAHKAQTVHGKHIYIYCSQKNQIIYSLTREMKEKRAIKQLPYLGKKTIGSPTLRRDFWRPLAIVSFPSAQQGISAYRRLREYRMQRLANISTEELNARPDLAGRPELGRDYEEGKPLTRKQRGRLLVDYKGYCVADLADVLGKQDEYGRKVEEEWEEKWAKERETRLKRMTEKVEFLVDEAKMERLRLDLSKTEQAVERLGEGGAEKVDDAKIKRKHLLRKIHTLRDRLAELRRLGAELRDWRKETGSQTMDASAIADALIASRDATERARLQQERQVLLDEEADINENNVAEDGPLIEEFPTGARYILTPGRLPKPGRNLPPAPKEHRDPALPLVTPVFSTQGVLIRWADIEDAEFAEAWPEDVEHEYMGLTRLGDAAPHADKEAVWWEELEKRAEVRGNIWDWRPAGYTKTRKAKVEEVVEG</sequence>
<evidence type="ECO:0000256" key="10">
    <source>
        <dbReference type="SAM" id="MobiDB-lite"/>
    </source>
</evidence>
<keyword evidence="6" id="KW-0804">Transcription</keyword>
<comment type="subcellular location">
    <subcellularLocation>
        <location evidence="1">Mitochondrion</location>
    </subcellularLocation>
</comment>
<protein>
    <recommendedName>
        <fullName evidence="8">Large ribosomal subunit protein mL67</fullName>
    </recommendedName>
</protein>
<dbReference type="GO" id="GO:1990904">
    <property type="term" value="C:ribonucleoprotein complex"/>
    <property type="evidence" value="ECO:0007669"/>
    <property type="project" value="UniProtKB-KW"/>
</dbReference>
<dbReference type="GO" id="GO:0000150">
    <property type="term" value="F:DNA strand exchange activity"/>
    <property type="evidence" value="ECO:0007669"/>
    <property type="project" value="InterPro"/>
</dbReference>
<dbReference type="EMBL" id="MU001701">
    <property type="protein sequence ID" value="KAF2452960.1"/>
    <property type="molecule type" value="Genomic_DNA"/>
</dbReference>
<keyword evidence="9" id="KW-0175">Coiled coil</keyword>
<name>A0A6A6NMI8_9PEZI</name>
<evidence type="ECO:0000256" key="6">
    <source>
        <dbReference type="ARBA" id="ARBA00023163"/>
    </source>
</evidence>
<reference evidence="11" key="1">
    <citation type="journal article" date="2020" name="Stud. Mycol.">
        <title>101 Dothideomycetes genomes: a test case for predicting lifestyles and emergence of pathogens.</title>
        <authorList>
            <person name="Haridas S."/>
            <person name="Albert R."/>
            <person name="Binder M."/>
            <person name="Bloem J."/>
            <person name="Labutti K."/>
            <person name="Salamov A."/>
            <person name="Andreopoulos B."/>
            <person name="Baker S."/>
            <person name="Barry K."/>
            <person name="Bills G."/>
            <person name="Bluhm B."/>
            <person name="Cannon C."/>
            <person name="Castanera R."/>
            <person name="Culley D."/>
            <person name="Daum C."/>
            <person name="Ezra D."/>
            <person name="Gonzalez J."/>
            <person name="Henrissat B."/>
            <person name="Kuo A."/>
            <person name="Liang C."/>
            <person name="Lipzen A."/>
            <person name="Lutzoni F."/>
            <person name="Magnuson J."/>
            <person name="Mondo S."/>
            <person name="Nolan M."/>
            <person name="Ohm R."/>
            <person name="Pangilinan J."/>
            <person name="Park H.-J."/>
            <person name="Ramirez L."/>
            <person name="Alfaro M."/>
            <person name="Sun H."/>
            <person name="Tritt A."/>
            <person name="Yoshinaga Y."/>
            <person name="Zwiers L.-H."/>
            <person name="Turgeon B."/>
            <person name="Goodwin S."/>
            <person name="Spatafora J."/>
            <person name="Crous P."/>
            <person name="Grigoriev I."/>
        </authorList>
    </citation>
    <scope>NUCLEOTIDE SEQUENCE</scope>
    <source>
        <strain evidence="11">ATCC 16933</strain>
    </source>
</reference>
<feature type="region of interest" description="Disordered" evidence="10">
    <location>
        <begin position="325"/>
        <end position="345"/>
    </location>
</feature>
<accession>A0A6A6NMI8</accession>
<dbReference type="AlphaFoldDB" id="A0A6A6NMI8"/>
<keyword evidence="3" id="KW-0689">Ribosomal protein</keyword>
<dbReference type="InterPro" id="IPR024629">
    <property type="entry name" value="Ribosomal_mL67"/>
</dbReference>
<evidence type="ECO:0000256" key="8">
    <source>
        <dbReference type="ARBA" id="ARBA00035185"/>
    </source>
</evidence>
<evidence type="ECO:0000256" key="2">
    <source>
        <dbReference type="ARBA" id="ARBA00010741"/>
    </source>
</evidence>
<dbReference type="GO" id="GO:0005840">
    <property type="term" value="C:ribosome"/>
    <property type="evidence" value="ECO:0007669"/>
    <property type="project" value="UniProtKB-KW"/>
</dbReference>
<gene>
    <name evidence="11" type="ORF">BDY21DRAFT_357467</name>
</gene>
<evidence type="ECO:0000256" key="4">
    <source>
        <dbReference type="ARBA" id="ARBA00023015"/>
    </source>
</evidence>
<feature type="coiled-coil region" evidence="9">
    <location>
        <begin position="173"/>
        <end position="248"/>
    </location>
</feature>
<evidence type="ECO:0000256" key="9">
    <source>
        <dbReference type="SAM" id="Coils"/>
    </source>
</evidence>
<keyword evidence="5" id="KW-0496">Mitochondrion</keyword>
<dbReference type="PANTHER" id="PTHR28184:SF1">
    <property type="entry name" value="LARGE RIBOSOMAL SUBUNIT PROTEIN ML67"/>
    <property type="match status" value="1"/>
</dbReference>
<dbReference type="PANTHER" id="PTHR28184">
    <property type="entry name" value="MITOCHONDRIAL HOMOLOGOUS RECOMBINATION PROTEIN 1"/>
    <property type="match status" value="1"/>
</dbReference>